<accession>A0A835GFA8</accession>
<evidence type="ECO:0000313" key="7">
    <source>
        <dbReference type="EMBL" id="KAF9416310.1"/>
    </source>
</evidence>
<dbReference type="InterPro" id="IPR000215">
    <property type="entry name" value="Serpin_fam"/>
</dbReference>
<dbReference type="SMART" id="SM00093">
    <property type="entry name" value="SERPIN"/>
    <property type="match status" value="1"/>
</dbReference>
<evidence type="ECO:0000256" key="4">
    <source>
        <dbReference type="RuleBase" id="RU000411"/>
    </source>
</evidence>
<feature type="compositionally biased region" description="Basic and acidic residues" evidence="5">
    <location>
        <begin position="1"/>
        <end position="11"/>
    </location>
</feature>
<evidence type="ECO:0000256" key="5">
    <source>
        <dbReference type="SAM" id="MobiDB-lite"/>
    </source>
</evidence>
<keyword evidence="3" id="KW-0722">Serine protease inhibitor</keyword>
<dbReference type="PANTHER" id="PTHR11461">
    <property type="entry name" value="SERINE PROTEASE INHIBITOR, SERPIN"/>
    <property type="match status" value="1"/>
</dbReference>
<proteinExistence type="inferred from homology"/>
<organism evidence="7 8">
    <name type="scientific">Spodoptera exigua</name>
    <name type="common">Beet armyworm</name>
    <name type="synonym">Noctua fulgens</name>
    <dbReference type="NCBI Taxonomy" id="7107"/>
    <lineage>
        <taxon>Eukaryota</taxon>
        <taxon>Metazoa</taxon>
        <taxon>Ecdysozoa</taxon>
        <taxon>Arthropoda</taxon>
        <taxon>Hexapoda</taxon>
        <taxon>Insecta</taxon>
        <taxon>Pterygota</taxon>
        <taxon>Neoptera</taxon>
        <taxon>Endopterygota</taxon>
        <taxon>Lepidoptera</taxon>
        <taxon>Glossata</taxon>
        <taxon>Ditrysia</taxon>
        <taxon>Noctuoidea</taxon>
        <taxon>Noctuidae</taxon>
        <taxon>Amphipyrinae</taxon>
        <taxon>Spodoptera</taxon>
    </lineage>
</organism>
<dbReference type="InterPro" id="IPR042178">
    <property type="entry name" value="Serpin_sf_1"/>
</dbReference>
<dbReference type="Proteomes" id="UP000648187">
    <property type="component" value="Unassembled WGS sequence"/>
</dbReference>
<feature type="region of interest" description="Disordered" evidence="5">
    <location>
        <begin position="653"/>
        <end position="685"/>
    </location>
</feature>
<dbReference type="EMBL" id="JACKWZ010000092">
    <property type="protein sequence ID" value="KAF9416310.1"/>
    <property type="molecule type" value="Genomic_DNA"/>
</dbReference>
<comment type="caution">
    <text evidence="7">The sequence shown here is derived from an EMBL/GenBank/DDBJ whole genome shotgun (WGS) entry which is preliminary data.</text>
</comment>
<dbReference type="InterPro" id="IPR036186">
    <property type="entry name" value="Serpin_sf"/>
</dbReference>
<dbReference type="Pfam" id="PF00134">
    <property type="entry name" value="Cyclin_N"/>
    <property type="match status" value="1"/>
</dbReference>
<dbReference type="CDD" id="cd00172">
    <property type="entry name" value="serpin"/>
    <property type="match status" value="1"/>
</dbReference>
<gene>
    <name evidence="7" type="ORF">HW555_006264</name>
</gene>
<feature type="region of interest" description="Disordered" evidence="5">
    <location>
        <begin position="155"/>
        <end position="182"/>
    </location>
</feature>
<evidence type="ECO:0000313" key="8">
    <source>
        <dbReference type="Proteomes" id="UP000648187"/>
    </source>
</evidence>
<dbReference type="InterPro" id="IPR036915">
    <property type="entry name" value="Cyclin-like_sf"/>
</dbReference>
<dbReference type="Gene3D" id="1.10.472.10">
    <property type="entry name" value="Cyclin-like"/>
    <property type="match status" value="1"/>
</dbReference>
<dbReference type="Pfam" id="PF00079">
    <property type="entry name" value="Serpin"/>
    <property type="match status" value="1"/>
</dbReference>
<dbReference type="InterPro" id="IPR006671">
    <property type="entry name" value="Cyclin_N"/>
</dbReference>
<sequence>MKHDADKENTHKTRIPLPKDPLPALPSHLLEDSKKNLEIPKRCPLRTLLAQNIPKPGPSKVVPLKPRIPLKIDTKHVTLRQRSEDLDWHYTVFKDRTEDKDASVISISDDEKYLDDKKSRKYFVDNIKKNTLGVNAATPNLQECLESNRIKNIKRSLKRPHSRELQGLSPPAPSKQGKDDEKVKKRLQFNESLQERLGTPDFWKRSYMRCLNRDYSVDMFEYLLAVERKPLDVLAQPVSQELGSSGNPAVVQTACWYLDSILGTGHVQVERLQLVAAACYWIAQKLNGPVMPAMRLVRYASSAFTSDKLLAAEKAVLIRLKFPPQPVVTQEFINYLAWWCAGDGAGEIEVAATFLAMCGMMVDRFLCDEYPSVIAVAAVRNAVLLLRRRELLARLHESNIFKIAEKKATSLTYTCALLRRAVRTVGAPMYEYKAPLEHYGTPPNYIAQKIIKASNDLAAMELRVSGRSITFCCLMLGVQSQDPYFANYFNPNRLYFGDNLSPVVPLSIGPSGIDNDALRKVFGNEPQRQKKPETTVEIEKSTELAYGTSVEQIDNFGSQNIVNRPISTPTIPSSQTAQQLALDRQDVPQIQPNRQALDRQRQYNIAQNKPRIPQEKPEISLGRPTVAIPQSELNRPAAEQIFLGVPNSLQLPRDRPSVPEISLSRPSVAVPQSELQRPPVQPSSPNFNLPSQSAGFNNLLYSVTNFGVNLIKNIDSVHSGNVVVSPFSITSLLALLQQGANGETELQISNALQMTPESTASSYARVTGDIRSRSSRNVLRVANNVFIADAFAVNRDFKNRAMQSFYSDVSRLSYNKPEEAARQINSWVASRTHNKINQLIAPDALSSNTQMVLVNAIYFKGLWEVPFRVESTVPREFQLSSGQIKTAQFMRTRRMFKTGMDPTTNARVIVLPFERDEYHLMVILPSQLMGIRSTIASLTDARLLSYLSFPAIDTELELPKFTVRSDTDLKVILQNMGITKLFNRFSELAGIGSFQTHSPQISSAVHSAVLSIDEQGGSAAAATAFAAVALSYDDPSVVFKVNRPFIAVLWDNNSALPLFMAKIEDPIY</sequence>
<dbReference type="PANTHER" id="PTHR11461:SF211">
    <property type="entry name" value="GH10112P-RELATED"/>
    <property type="match status" value="1"/>
</dbReference>
<dbReference type="SUPFAM" id="SSF56574">
    <property type="entry name" value="Serpins"/>
    <property type="match status" value="1"/>
</dbReference>
<reference evidence="7" key="1">
    <citation type="submission" date="2020-08" db="EMBL/GenBank/DDBJ databases">
        <title>Spodoptera exigua strain:BAW_Kor-Di-RS1 Genome sequencing and assembly.</title>
        <authorList>
            <person name="Kim J."/>
            <person name="Nam H.Y."/>
            <person name="Kwon M."/>
            <person name="Choi J.H."/>
            <person name="Cho S.R."/>
            <person name="Kim G.-H."/>
        </authorList>
    </citation>
    <scope>NUCLEOTIDE SEQUENCE</scope>
    <source>
        <strain evidence="7">BAW_Kor-Di-RS1</strain>
        <tissue evidence="7">Whole-body</tissue>
    </source>
</reference>
<evidence type="ECO:0000256" key="1">
    <source>
        <dbReference type="ARBA" id="ARBA00009500"/>
    </source>
</evidence>
<dbReference type="InterPro" id="IPR023796">
    <property type="entry name" value="Serpin_dom"/>
</dbReference>
<dbReference type="Gene3D" id="3.30.497.10">
    <property type="entry name" value="Antithrombin, subunit I, domain 2"/>
    <property type="match status" value="1"/>
</dbReference>
<feature type="domain" description="Serpin" evidence="6">
    <location>
        <begin position="708"/>
        <end position="1066"/>
    </location>
</feature>
<comment type="similarity">
    <text evidence="1 4">Belongs to the serpin family.</text>
</comment>
<dbReference type="GO" id="GO:0005615">
    <property type="term" value="C:extracellular space"/>
    <property type="evidence" value="ECO:0007669"/>
    <property type="project" value="InterPro"/>
</dbReference>
<dbReference type="InterPro" id="IPR042185">
    <property type="entry name" value="Serpin_sf_2"/>
</dbReference>
<keyword evidence="2" id="KW-0646">Protease inhibitor</keyword>
<dbReference type="SUPFAM" id="SSF47954">
    <property type="entry name" value="Cyclin-like"/>
    <property type="match status" value="1"/>
</dbReference>
<name>A0A835GFA8_SPOEX</name>
<evidence type="ECO:0000256" key="2">
    <source>
        <dbReference type="ARBA" id="ARBA00022690"/>
    </source>
</evidence>
<dbReference type="GO" id="GO:0004867">
    <property type="term" value="F:serine-type endopeptidase inhibitor activity"/>
    <property type="evidence" value="ECO:0007669"/>
    <property type="project" value="UniProtKB-KW"/>
</dbReference>
<protein>
    <recommendedName>
        <fullName evidence="6">Serpin domain-containing protein</fullName>
    </recommendedName>
</protein>
<dbReference type="Gene3D" id="2.30.39.10">
    <property type="entry name" value="Alpha-1-antitrypsin, domain 1"/>
    <property type="match status" value="1"/>
</dbReference>
<dbReference type="AlphaFoldDB" id="A0A835GFA8"/>
<dbReference type="CDD" id="cd00043">
    <property type="entry name" value="CYCLIN_SF"/>
    <property type="match status" value="1"/>
</dbReference>
<feature type="region of interest" description="Disordered" evidence="5">
    <location>
        <begin position="1"/>
        <end position="27"/>
    </location>
</feature>
<evidence type="ECO:0000256" key="3">
    <source>
        <dbReference type="ARBA" id="ARBA00022900"/>
    </source>
</evidence>
<evidence type="ECO:0000259" key="6">
    <source>
        <dbReference type="SMART" id="SM00093"/>
    </source>
</evidence>
<keyword evidence="8" id="KW-1185">Reference proteome</keyword>